<evidence type="ECO:0000256" key="1">
    <source>
        <dbReference type="ARBA" id="ARBA00022737"/>
    </source>
</evidence>
<feature type="domain" description="K Homology" evidence="4">
    <location>
        <begin position="146"/>
        <end position="221"/>
    </location>
</feature>
<dbReference type="GO" id="GO:0003723">
    <property type="term" value="F:RNA binding"/>
    <property type="evidence" value="ECO:0007669"/>
    <property type="project" value="UniProtKB-UniRule"/>
</dbReference>
<evidence type="ECO:0000256" key="2">
    <source>
        <dbReference type="PROSITE-ProRule" id="PRU00117"/>
    </source>
</evidence>
<comment type="caution">
    <text evidence="5">The sequence shown here is derived from an EMBL/GenBank/DDBJ whole genome shotgun (WGS) entry which is preliminary data.</text>
</comment>
<dbReference type="AlphaFoldDB" id="A0AAW1SKF7"/>
<feature type="compositionally biased region" description="Low complexity" evidence="3">
    <location>
        <begin position="263"/>
        <end position="290"/>
    </location>
</feature>
<dbReference type="InterPro" id="IPR036612">
    <property type="entry name" value="KH_dom_type_1_sf"/>
</dbReference>
<dbReference type="SUPFAM" id="SSF54791">
    <property type="entry name" value="Eukaryotic type KH-domain (KH-domain type I)"/>
    <property type="match status" value="2"/>
</dbReference>
<reference evidence="5 6" key="1">
    <citation type="journal article" date="2024" name="Nat. Commun.">
        <title>Phylogenomics reveals the evolutionary origins of lichenization in chlorophyte algae.</title>
        <authorList>
            <person name="Puginier C."/>
            <person name="Libourel C."/>
            <person name="Otte J."/>
            <person name="Skaloud P."/>
            <person name="Haon M."/>
            <person name="Grisel S."/>
            <person name="Petersen M."/>
            <person name="Berrin J.G."/>
            <person name="Delaux P.M."/>
            <person name="Dal Grande F."/>
            <person name="Keller J."/>
        </authorList>
    </citation>
    <scope>NUCLEOTIDE SEQUENCE [LARGE SCALE GENOMIC DNA]</scope>
    <source>
        <strain evidence="5 6">SAG 245.80</strain>
    </source>
</reference>
<dbReference type="InterPro" id="IPR004087">
    <property type="entry name" value="KH_dom"/>
</dbReference>
<protein>
    <recommendedName>
        <fullName evidence="4">K Homology domain-containing protein</fullName>
    </recommendedName>
</protein>
<gene>
    <name evidence="5" type="ORF">WJX81_001971</name>
</gene>
<keyword evidence="6" id="KW-1185">Reference proteome</keyword>
<evidence type="ECO:0000313" key="6">
    <source>
        <dbReference type="Proteomes" id="UP001445335"/>
    </source>
</evidence>
<evidence type="ECO:0000313" key="5">
    <source>
        <dbReference type="EMBL" id="KAK9846344.1"/>
    </source>
</evidence>
<dbReference type="CDD" id="cd22459">
    <property type="entry name" value="KH-I_PEPPER_rpt1_like"/>
    <property type="match status" value="1"/>
</dbReference>
<evidence type="ECO:0000259" key="4">
    <source>
        <dbReference type="SMART" id="SM00322"/>
    </source>
</evidence>
<evidence type="ECO:0000256" key="3">
    <source>
        <dbReference type="SAM" id="MobiDB-lite"/>
    </source>
</evidence>
<feature type="region of interest" description="Disordered" evidence="3">
    <location>
        <begin position="263"/>
        <end position="321"/>
    </location>
</feature>
<name>A0AAW1SKF7_9CHLO</name>
<sequence>MEAPQQQQPLEAPEAVQAPQVNGEQPGRVVSSGWDVRPPGDQGPPADAAGPGQPQADTVFRLLVQARKVGSVIGKAGVIVKQIREQTGARIRVVEGVPGCDERVIVISSRNDSRPTNSAQEALLMVHKRVIDGEEQGALGPHGIPLSNLSRLLICQSQAGCLIGKGGAIIKEIRDASGANLKILTPDELPPCALANDRVVQIVGPPEAQVTALQHVSRQLRENPPREWPGGPPPCLTLLSAPAAAPAAPAPVYQQPVQQAYQPAPAYQQQPVYGGQPAGQPVYAPAQPAYQQPPPQQQAYAPAQQPQYAPAQPQYGQPRYR</sequence>
<keyword evidence="2" id="KW-0694">RNA-binding</keyword>
<dbReference type="PROSITE" id="PS50084">
    <property type="entry name" value="KH_TYPE_1"/>
    <property type="match status" value="2"/>
</dbReference>
<feature type="compositionally biased region" description="Low complexity" evidence="3">
    <location>
        <begin position="1"/>
        <end position="20"/>
    </location>
</feature>
<feature type="compositionally biased region" description="Low complexity" evidence="3">
    <location>
        <begin position="39"/>
        <end position="54"/>
    </location>
</feature>
<accession>A0AAW1SKF7</accession>
<feature type="domain" description="K Homology" evidence="4">
    <location>
        <begin position="56"/>
        <end position="131"/>
    </location>
</feature>
<dbReference type="SMART" id="SM00322">
    <property type="entry name" value="KH"/>
    <property type="match status" value="2"/>
</dbReference>
<feature type="compositionally biased region" description="Low complexity" evidence="3">
    <location>
        <begin position="297"/>
        <end position="321"/>
    </location>
</feature>
<dbReference type="InterPro" id="IPR004088">
    <property type="entry name" value="KH_dom_type_1"/>
</dbReference>
<dbReference type="Pfam" id="PF00013">
    <property type="entry name" value="KH_1"/>
    <property type="match status" value="2"/>
</dbReference>
<dbReference type="EMBL" id="JALJOU010000001">
    <property type="protein sequence ID" value="KAK9846344.1"/>
    <property type="molecule type" value="Genomic_DNA"/>
</dbReference>
<dbReference type="Gene3D" id="3.30.1370.10">
    <property type="entry name" value="K Homology domain, type 1"/>
    <property type="match status" value="2"/>
</dbReference>
<dbReference type="Proteomes" id="UP001445335">
    <property type="component" value="Unassembled WGS sequence"/>
</dbReference>
<dbReference type="CDD" id="cd22460">
    <property type="entry name" value="KH-I_PEPPER_rpt2_like"/>
    <property type="match status" value="1"/>
</dbReference>
<organism evidence="5 6">
    <name type="scientific">Elliptochloris bilobata</name>
    <dbReference type="NCBI Taxonomy" id="381761"/>
    <lineage>
        <taxon>Eukaryota</taxon>
        <taxon>Viridiplantae</taxon>
        <taxon>Chlorophyta</taxon>
        <taxon>core chlorophytes</taxon>
        <taxon>Trebouxiophyceae</taxon>
        <taxon>Trebouxiophyceae incertae sedis</taxon>
        <taxon>Elliptochloris clade</taxon>
        <taxon>Elliptochloris</taxon>
    </lineage>
</organism>
<feature type="region of interest" description="Disordered" evidence="3">
    <location>
        <begin position="1"/>
        <end position="54"/>
    </location>
</feature>
<keyword evidence="1" id="KW-0677">Repeat</keyword>
<proteinExistence type="predicted"/>
<dbReference type="PANTHER" id="PTHR10288">
    <property type="entry name" value="KH DOMAIN CONTAINING RNA BINDING PROTEIN"/>
    <property type="match status" value="1"/>
</dbReference>